<evidence type="ECO:0000313" key="9">
    <source>
        <dbReference type="Proteomes" id="UP000236754"/>
    </source>
</evidence>
<evidence type="ECO:0000256" key="4">
    <source>
        <dbReference type="ARBA" id="ARBA00022989"/>
    </source>
</evidence>
<keyword evidence="5 7" id="KW-0472">Membrane</keyword>
<organism evidence="8 9">
    <name type="scientific">Actinacidiphila yanglinensis</name>
    <dbReference type="NCBI Taxonomy" id="310779"/>
    <lineage>
        <taxon>Bacteria</taxon>
        <taxon>Bacillati</taxon>
        <taxon>Actinomycetota</taxon>
        <taxon>Actinomycetes</taxon>
        <taxon>Kitasatosporales</taxon>
        <taxon>Streptomycetaceae</taxon>
        <taxon>Actinacidiphila</taxon>
    </lineage>
</organism>
<comment type="subcellular location">
    <subcellularLocation>
        <location evidence="1">Cell membrane</location>
        <topology evidence="1">Multi-pass membrane protein</topology>
    </subcellularLocation>
</comment>
<dbReference type="NCBIfam" id="TIGR00765">
    <property type="entry name" value="yihY_not_rbn"/>
    <property type="match status" value="1"/>
</dbReference>
<feature type="compositionally biased region" description="Low complexity" evidence="6">
    <location>
        <begin position="323"/>
        <end position="332"/>
    </location>
</feature>
<evidence type="ECO:0000256" key="7">
    <source>
        <dbReference type="SAM" id="Phobius"/>
    </source>
</evidence>
<dbReference type="Proteomes" id="UP000236754">
    <property type="component" value="Unassembled WGS sequence"/>
</dbReference>
<evidence type="ECO:0000313" key="8">
    <source>
        <dbReference type="EMBL" id="SEG62166.1"/>
    </source>
</evidence>
<feature type="transmembrane region" description="Helical" evidence="7">
    <location>
        <begin position="143"/>
        <end position="164"/>
    </location>
</feature>
<feature type="transmembrane region" description="Helical" evidence="7">
    <location>
        <begin position="184"/>
        <end position="206"/>
    </location>
</feature>
<feature type="transmembrane region" description="Helical" evidence="7">
    <location>
        <begin position="37"/>
        <end position="62"/>
    </location>
</feature>
<evidence type="ECO:0000256" key="1">
    <source>
        <dbReference type="ARBA" id="ARBA00004651"/>
    </source>
</evidence>
<sequence length="349" mass="36283">MDWLTGLPWIGPRIARAMRTHAWRAFAHLQSVHWSRLAAAMTFTSFLSLFPLLAVVAAVGAATLSDRQLDKLENKITEQIPGIADKLDINGLVANAGTIGVIGAVALVFTGISWVTSLRECLRAVWHKDDEGRNPVTGRLHDALVLLGLGGAVLVSLGASGFATAAVNWTADRAGLDNHDPGRVLLTVVGYLIAVVADFLILLYLLTLLPGVDPPRRAVAVAALIGAVGFELLKVALSGYLRGVAGKNIYGAFGTPIALLLWFNFMAKLLLYCAAWTATQDGGAEPGGGVSASGASGDGADGRDGGKEPAKTPDPAESPRPAPAADAAPGGAHRWEPPRTEAGGGAARR</sequence>
<proteinExistence type="predicted"/>
<accession>A0A1H6BPM4</accession>
<dbReference type="PANTHER" id="PTHR30213">
    <property type="entry name" value="INNER MEMBRANE PROTEIN YHJD"/>
    <property type="match status" value="1"/>
</dbReference>
<dbReference type="AlphaFoldDB" id="A0A1H6BPM4"/>
<feature type="region of interest" description="Disordered" evidence="6">
    <location>
        <begin position="284"/>
        <end position="349"/>
    </location>
</feature>
<keyword evidence="2" id="KW-1003">Cell membrane</keyword>
<protein>
    <submittedName>
        <fullName evidence="8">Membrane protein</fullName>
    </submittedName>
</protein>
<evidence type="ECO:0000256" key="2">
    <source>
        <dbReference type="ARBA" id="ARBA00022475"/>
    </source>
</evidence>
<dbReference type="OrthoDB" id="4127374at2"/>
<keyword evidence="3 7" id="KW-0812">Transmembrane</keyword>
<keyword evidence="9" id="KW-1185">Reference proteome</keyword>
<feature type="transmembrane region" description="Helical" evidence="7">
    <location>
        <begin position="92"/>
        <end position="115"/>
    </location>
</feature>
<evidence type="ECO:0000256" key="6">
    <source>
        <dbReference type="SAM" id="MobiDB-lite"/>
    </source>
</evidence>
<reference evidence="8 9" key="1">
    <citation type="submission" date="2016-10" db="EMBL/GenBank/DDBJ databases">
        <authorList>
            <person name="de Groot N.N."/>
        </authorList>
    </citation>
    <scope>NUCLEOTIDE SEQUENCE [LARGE SCALE GENOMIC DNA]</scope>
    <source>
        <strain evidence="8 9">CGMCC 4.2023</strain>
    </source>
</reference>
<dbReference type="InterPro" id="IPR017039">
    <property type="entry name" value="Virul_fac_BrkB"/>
</dbReference>
<feature type="compositionally biased region" description="Gly residues" evidence="6">
    <location>
        <begin position="284"/>
        <end position="299"/>
    </location>
</feature>
<feature type="transmembrane region" description="Helical" evidence="7">
    <location>
        <begin position="218"/>
        <end position="237"/>
    </location>
</feature>
<dbReference type="PANTHER" id="PTHR30213:SF1">
    <property type="entry name" value="INNER MEMBRANE PROTEIN YHJD"/>
    <property type="match status" value="1"/>
</dbReference>
<feature type="compositionally biased region" description="Basic and acidic residues" evidence="6">
    <location>
        <begin position="300"/>
        <end position="311"/>
    </location>
</feature>
<name>A0A1H6BPM4_9ACTN</name>
<evidence type="ECO:0000256" key="3">
    <source>
        <dbReference type="ARBA" id="ARBA00022692"/>
    </source>
</evidence>
<dbReference type="GO" id="GO:0005886">
    <property type="term" value="C:plasma membrane"/>
    <property type="evidence" value="ECO:0007669"/>
    <property type="project" value="UniProtKB-SubCell"/>
</dbReference>
<dbReference type="Pfam" id="PF03631">
    <property type="entry name" value="Virul_fac_BrkB"/>
    <property type="match status" value="1"/>
</dbReference>
<evidence type="ECO:0000256" key="5">
    <source>
        <dbReference type="ARBA" id="ARBA00023136"/>
    </source>
</evidence>
<gene>
    <name evidence="8" type="ORF">SAMN05216223_10765</name>
</gene>
<dbReference type="EMBL" id="FNVU01000007">
    <property type="protein sequence ID" value="SEG62166.1"/>
    <property type="molecule type" value="Genomic_DNA"/>
</dbReference>
<keyword evidence="4 7" id="KW-1133">Transmembrane helix</keyword>
<feature type="transmembrane region" description="Helical" evidence="7">
    <location>
        <begin position="249"/>
        <end position="271"/>
    </location>
</feature>